<feature type="domain" description="HTH crp-type" evidence="4">
    <location>
        <begin position="140"/>
        <end position="206"/>
    </location>
</feature>
<protein>
    <submittedName>
        <fullName evidence="5">Crp/Fnr family transcriptional regulator</fullName>
    </submittedName>
</protein>
<dbReference type="PROSITE" id="PS51063">
    <property type="entry name" value="HTH_CRP_2"/>
    <property type="match status" value="1"/>
</dbReference>
<dbReference type="Proteomes" id="UP001564408">
    <property type="component" value="Unassembled WGS sequence"/>
</dbReference>
<evidence type="ECO:0000256" key="3">
    <source>
        <dbReference type="ARBA" id="ARBA00023163"/>
    </source>
</evidence>
<dbReference type="SUPFAM" id="SSF46785">
    <property type="entry name" value="Winged helix' DNA-binding domain"/>
    <property type="match status" value="1"/>
</dbReference>
<dbReference type="InterPro" id="IPR012318">
    <property type="entry name" value="HTH_CRP"/>
</dbReference>
<keyword evidence="3" id="KW-0804">Transcription</keyword>
<dbReference type="EMBL" id="JBDKXB010000034">
    <property type="protein sequence ID" value="MEY6433947.1"/>
    <property type="molecule type" value="Genomic_DNA"/>
</dbReference>
<dbReference type="SUPFAM" id="SSF51206">
    <property type="entry name" value="cAMP-binding domain-like"/>
    <property type="match status" value="1"/>
</dbReference>
<dbReference type="PANTHER" id="PTHR24567">
    <property type="entry name" value="CRP FAMILY TRANSCRIPTIONAL REGULATORY PROTEIN"/>
    <property type="match status" value="1"/>
</dbReference>
<dbReference type="PANTHER" id="PTHR24567:SF74">
    <property type="entry name" value="HTH-TYPE TRANSCRIPTIONAL REGULATOR ARCR"/>
    <property type="match status" value="1"/>
</dbReference>
<reference evidence="5 6" key="1">
    <citation type="submission" date="2024-05" db="EMBL/GenBank/DDBJ databases">
        <title>Genome Sequence and Characterization of the New Strain Purple Sulfur Bacterium of Genus Thioalkalicoccus.</title>
        <authorList>
            <person name="Bryantseva I.A."/>
            <person name="Kyndt J.A."/>
            <person name="Imhoff J.F."/>
        </authorList>
    </citation>
    <scope>NUCLEOTIDE SEQUENCE [LARGE SCALE GENOMIC DNA]</scope>
    <source>
        <strain evidence="5 6">Um2</strain>
    </source>
</reference>
<evidence type="ECO:0000313" key="5">
    <source>
        <dbReference type="EMBL" id="MEY6433947.1"/>
    </source>
</evidence>
<name>A0ABV4BKY1_9GAMM</name>
<keyword evidence="2" id="KW-0238">DNA-binding</keyword>
<dbReference type="InterPro" id="IPR036388">
    <property type="entry name" value="WH-like_DNA-bd_sf"/>
</dbReference>
<dbReference type="Gene3D" id="2.60.120.10">
    <property type="entry name" value="Jelly Rolls"/>
    <property type="match status" value="1"/>
</dbReference>
<dbReference type="InterPro" id="IPR014710">
    <property type="entry name" value="RmlC-like_jellyroll"/>
</dbReference>
<dbReference type="Gene3D" id="1.10.10.10">
    <property type="entry name" value="Winged helix-like DNA-binding domain superfamily/Winged helix DNA-binding domain"/>
    <property type="match status" value="1"/>
</dbReference>
<dbReference type="InterPro" id="IPR018490">
    <property type="entry name" value="cNMP-bd_dom_sf"/>
</dbReference>
<accession>A0ABV4BKY1</accession>
<evidence type="ECO:0000256" key="2">
    <source>
        <dbReference type="ARBA" id="ARBA00023125"/>
    </source>
</evidence>
<dbReference type="InterPro" id="IPR050397">
    <property type="entry name" value="Env_Response_Regulators"/>
</dbReference>
<gene>
    <name evidence="5" type="ORF">ABC977_16200</name>
</gene>
<dbReference type="RefSeq" id="WP_369668333.1">
    <property type="nucleotide sequence ID" value="NZ_JBDKXB010000034.1"/>
</dbReference>
<feature type="non-terminal residue" evidence="5">
    <location>
        <position position="1"/>
    </location>
</feature>
<comment type="caution">
    <text evidence="5">The sequence shown here is derived from an EMBL/GenBank/DDBJ whole genome shotgun (WGS) entry which is preliminary data.</text>
</comment>
<sequence length="229" mass="25200">TTNKILATLPSEEFGRVVPMFERASHAFGDRLQEPAEVISRVYFPNEGLLVSLRSPMGCEKGVEIAMVGSEGLIGLPVALGFGRSPVRALVQGAGSALSMESARFQGLLDACPELRREVARYTWCLIAQLTQGVACNHFLTIEGRLARWLLMATDRLYTDSLCFTQEWLASLLGVRRVGVTLAAGNLQRRGLIRYRHGHIRIQDRAGLQALVADCYRKPADDLGGFPEE</sequence>
<evidence type="ECO:0000313" key="6">
    <source>
        <dbReference type="Proteomes" id="UP001564408"/>
    </source>
</evidence>
<evidence type="ECO:0000256" key="1">
    <source>
        <dbReference type="ARBA" id="ARBA00023015"/>
    </source>
</evidence>
<keyword evidence="6" id="KW-1185">Reference proteome</keyword>
<proteinExistence type="predicted"/>
<evidence type="ECO:0000259" key="4">
    <source>
        <dbReference type="PROSITE" id="PS51063"/>
    </source>
</evidence>
<keyword evidence="1" id="KW-0805">Transcription regulation</keyword>
<organism evidence="5 6">
    <name type="scientific">Thioalkalicoccus limnaeus</name>
    <dbReference type="NCBI Taxonomy" id="120681"/>
    <lineage>
        <taxon>Bacteria</taxon>
        <taxon>Pseudomonadati</taxon>
        <taxon>Pseudomonadota</taxon>
        <taxon>Gammaproteobacteria</taxon>
        <taxon>Chromatiales</taxon>
        <taxon>Chromatiaceae</taxon>
        <taxon>Thioalkalicoccus</taxon>
    </lineage>
</organism>
<dbReference type="InterPro" id="IPR036390">
    <property type="entry name" value="WH_DNA-bd_sf"/>
</dbReference>
<dbReference type="Pfam" id="PF13545">
    <property type="entry name" value="HTH_Crp_2"/>
    <property type="match status" value="1"/>
</dbReference>